<keyword evidence="1" id="KW-0812">Transmembrane</keyword>
<evidence type="ECO:0000313" key="3">
    <source>
        <dbReference type="Proteomes" id="UP000229378"/>
    </source>
</evidence>
<dbReference type="EMBL" id="PEHN01000040">
    <property type="protein sequence ID" value="PHZ25817.1"/>
    <property type="molecule type" value="Genomic_DNA"/>
</dbReference>
<gene>
    <name evidence="2" type="ORF">CS533_19510</name>
</gene>
<sequence length="106" mass="11687">MLTIIGLGAGIGTLLSRSLGISPANSLAAYLITLFLLQFSIYLLPQDLWLQLIIFIILLWGIAARFHHSWHSASLTLILVFSGGSTAALLTAIIYLYNENLWPFVK</sequence>
<protein>
    <submittedName>
        <fullName evidence="2">Uncharacterized protein</fullName>
    </submittedName>
</protein>
<feature type="transmembrane region" description="Helical" evidence="1">
    <location>
        <begin position="75"/>
        <end position="97"/>
    </location>
</feature>
<accession>A0A2G4TXP3</accession>
<dbReference type="AlphaFoldDB" id="A0A2G4TXP3"/>
<dbReference type="Proteomes" id="UP000229378">
    <property type="component" value="Unassembled WGS sequence"/>
</dbReference>
<feature type="transmembrane region" description="Helical" evidence="1">
    <location>
        <begin position="30"/>
        <end position="63"/>
    </location>
</feature>
<name>A0A2G4TXP3_YERBE</name>
<comment type="caution">
    <text evidence="2">The sequence shown here is derived from an EMBL/GenBank/DDBJ whole genome shotgun (WGS) entry which is preliminary data.</text>
</comment>
<reference evidence="2 3" key="1">
    <citation type="submission" date="2017-10" db="EMBL/GenBank/DDBJ databases">
        <authorList>
            <person name="Banno H."/>
            <person name="Chua N.-H."/>
        </authorList>
    </citation>
    <scope>NUCLEOTIDE SEQUENCE [LARGE SCALE GENOMIC DNA]</scope>
    <source>
        <strain evidence="2 3">SCPM-O-B-7607</strain>
    </source>
</reference>
<proteinExistence type="predicted"/>
<keyword evidence="1" id="KW-1133">Transmembrane helix</keyword>
<keyword evidence="1" id="KW-0472">Membrane</keyword>
<dbReference type="GeneID" id="89598204"/>
<organism evidence="2 3">
    <name type="scientific">Yersinia bercovieri</name>
    <dbReference type="NCBI Taxonomy" id="634"/>
    <lineage>
        <taxon>Bacteria</taxon>
        <taxon>Pseudomonadati</taxon>
        <taxon>Pseudomonadota</taxon>
        <taxon>Gammaproteobacteria</taxon>
        <taxon>Enterobacterales</taxon>
        <taxon>Yersiniaceae</taxon>
        <taxon>Yersinia</taxon>
    </lineage>
</organism>
<dbReference type="RefSeq" id="WP_032896918.1">
    <property type="nucleotide sequence ID" value="NZ_CABHQJ010000014.1"/>
</dbReference>
<evidence type="ECO:0000256" key="1">
    <source>
        <dbReference type="SAM" id="Phobius"/>
    </source>
</evidence>
<evidence type="ECO:0000313" key="2">
    <source>
        <dbReference type="EMBL" id="PHZ25817.1"/>
    </source>
</evidence>